<keyword evidence="2" id="KW-1133">Transmembrane helix</keyword>
<evidence type="ECO:0000256" key="1">
    <source>
        <dbReference type="ARBA" id="ARBA00023012"/>
    </source>
</evidence>
<dbReference type="RefSeq" id="WP_057628294.1">
    <property type="nucleotide sequence ID" value="NZ_LDJJ01000028.1"/>
</dbReference>
<dbReference type="InterPro" id="IPR007492">
    <property type="entry name" value="LytTR_DNA-bd_dom"/>
</dbReference>
<dbReference type="InterPro" id="IPR012379">
    <property type="entry name" value="LytTR_MHYE"/>
</dbReference>
<sequence length="301" mass="34656">MSQATSPTLLIRSAAWRRSLELLFWLLLVLINCSGNAITTWMDANRSGAASMQWWEPWIWEFSSGLVWLLLLVPAIVWFSRRWPLHLDNWRRRLPWYLLASVPISLLHVLAMFALRMLAYAAVGERYHIGSWLDELLYEYLKDVRTYAAILFCIDGYRFLRRRLQGEAQLLAAPDEGPPVEPIEHPERLLVRKLGRDFLIATADIEWAQAAGNYVNLHLRGHDYPLRITMAALELKLDASCFVRVHRSWLINLAHLVSIEPLEGGEALLHMADGKAVACSRRYLPVLKSRLSEDREHSLPA</sequence>
<dbReference type="PANTHER" id="PTHR37299:SF1">
    <property type="entry name" value="STAGE 0 SPORULATION PROTEIN A HOMOLOG"/>
    <property type="match status" value="1"/>
</dbReference>
<dbReference type="Gene3D" id="2.40.50.1020">
    <property type="entry name" value="LytTr DNA-binding domain"/>
    <property type="match status" value="1"/>
</dbReference>
<dbReference type="Proteomes" id="UP000051863">
    <property type="component" value="Unassembled WGS sequence"/>
</dbReference>
<dbReference type="PROSITE" id="PS50930">
    <property type="entry name" value="HTH_LYTTR"/>
    <property type="match status" value="1"/>
</dbReference>
<dbReference type="GO" id="GO:0003677">
    <property type="term" value="F:DNA binding"/>
    <property type="evidence" value="ECO:0007669"/>
    <property type="project" value="InterPro"/>
</dbReference>
<dbReference type="EMBL" id="LDJJ01000028">
    <property type="protein sequence ID" value="KRG67640.1"/>
    <property type="molecule type" value="Genomic_DNA"/>
</dbReference>
<dbReference type="PIRSF" id="PIRSF031767">
    <property type="entry name" value="MHYE_LytTR"/>
    <property type="match status" value="1"/>
</dbReference>
<evidence type="ECO:0000313" key="4">
    <source>
        <dbReference type="EMBL" id="KRG67640.1"/>
    </source>
</evidence>
<feature type="transmembrane region" description="Helical" evidence="2">
    <location>
        <begin position="58"/>
        <end position="79"/>
    </location>
</feature>
<dbReference type="Pfam" id="PF04397">
    <property type="entry name" value="LytTR"/>
    <property type="match status" value="1"/>
</dbReference>
<dbReference type="PATRIC" id="fig|405446.3.peg.1178"/>
<keyword evidence="1" id="KW-0902">Two-component regulatory system</keyword>
<dbReference type="SMART" id="SM00850">
    <property type="entry name" value="LytTR"/>
    <property type="match status" value="1"/>
</dbReference>
<proteinExistence type="predicted"/>
<reference evidence="4 5" key="1">
    <citation type="submission" date="2015-05" db="EMBL/GenBank/DDBJ databases">
        <title>Genome sequencing and analysis of members of genus Stenotrophomonas.</title>
        <authorList>
            <person name="Patil P.P."/>
            <person name="Midha S."/>
            <person name="Patil P.B."/>
        </authorList>
    </citation>
    <scope>NUCLEOTIDE SEQUENCE [LARGE SCALE GENOMIC DNA]</scope>
    <source>
        <strain evidence="4 5">DSM 18941</strain>
    </source>
</reference>
<gene>
    <name evidence="4" type="ORF">ABB27_08655</name>
</gene>
<protein>
    <submittedName>
        <fullName evidence="4">LytTR family transcriptional regulator</fullName>
    </submittedName>
</protein>
<keyword evidence="5" id="KW-1185">Reference proteome</keyword>
<name>A0A0R0CS89_9GAMM</name>
<feature type="transmembrane region" description="Helical" evidence="2">
    <location>
        <begin position="20"/>
        <end position="38"/>
    </location>
</feature>
<evidence type="ECO:0000259" key="3">
    <source>
        <dbReference type="PROSITE" id="PS50930"/>
    </source>
</evidence>
<comment type="caution">
    <text evidence="4">The sequence shown here is derived from an EMBL/GenBank/DDBJ whole genome shotgun (WGS) entry which is preliminary data.</text>
</comment>
<evidence type="ECO:0000256" key="2">
    <source>
        <dbReference type="SAM" id="Phobius"/>
    </source>
</evidence>
<dbReference type="OrthoDB" id="9781059at2"/>
<dbReference type="PANTHER" id="PTHR37299">
    <property type="entry name" value="TRANSCRIPTIONAL REGULATOR-RELATED"/>
    <property type="match status" value="1"/>
</dbReference>
<dbReference type="GO" id="GO:0000156">
    <property type="term" value="F:phosphorelay response regulator activity"/>
    <property type="evidence" value="ECO:0007669"/>
    <property type="project" value="InterPro"/>
</dbReference>
<feature type="transmembrane region" description="Helical" evidence="2">
    <location>
        <begin position="99"/>
        <end position="124"/>
    </location>
</feature>
<keyword evidence="2" id="KW-0472">Membrane</keyword>
<evidence type="ECO:0000313" key="5">
    <source>
        <dbReference type="Proteomes" id="UP000051863"/>
    </source>
</evidence>
<dbReference type="InterPro" id="IPR046947">
    <property type="entry name" value="LytR-like"/>
</dbReference>
<feature type="domain" description="HTH LytTR-type" evidence="3">
    <location>
        <begin position="189"/>
        <end position="293"/>
    </location>
</feature>
<accession>A0A0R0CS89</accession>
<organism evidence="4 5">
    <name type="scientific">Stenotrophomonas terrae</name>
    <dbReference type="NCBI Taxonomy" id="405446"/>
    <lineage>
        <taxon>Bacteria</taxon>
        <taxon>Pseudomonadati</taxon>
        <taxon>Pseudomonadota</taxon>
        <taxon>Gammaproteobacteria</taxon>
        <taxon>Lysobacterales</taxon>
        <taxon>Lysobacteraceae</taxon>
        <taxon>Stenotrophomonas</taxon>
    </lineage>
</organism>
<dbReference type="AlphaFoldDB" id="A0A0R0CS89"/>
<keyword evidence="2" id="KW-0812">Transmembrane</keyword>